<feature type="region of interest" description="Disordered" evidence="5">
    <location>
        <begin position="514"/>
        <end position="573"/>
    </location>
</feature>
<feature type="compositionally biased region" description="Low complexity" evidence="5">
    <location>
        <begin position="613"/>
        <end position="651"/>
    </location>
</feature>
<dbReference type="Pfam" id="PF00225">
    <property type="entry name" value="Kinesin"/>
    <property type="match status" value="1"/>
</dbReference>
<feature type="region of interest" description="Disordered" evidence="5">
    <location>
        <begin position="1916"/>
        <end position="1940"/>
    </location>
</feature>
<sequence>MENISVSVRLRSLSKLEEKERCVWKVDGRCVVHVDGDVVRRDADSRRDTDARRSSSYTADHVFGPDSSNEHVYREAVEAMVQDAVEGKNVTIMVYGQTGSGKTHTMGTPMSPGIIQRGLVDIFERIADKEDRDFLLRFSYLEIYNENVTDLLTPEKIPKPLLIKEDRLVGPVVLGLSEEIVTCPEDVLRLLRQGEAKRHVAASKMNERSNRSHTVSRMVLESRHAGSENTATTPVIVSNLVLVDLAGSESVAKTGAEGDRLKESSCINKSLLALGEVVFKLSEGALAAGSHIPYRDSKLTRILKPSLGGNAKTMIICTINPAARHTEESHRTLRFACRAKRVVNNVVVQEVMSEAAAARWQAKALKELQRRRAQGIKPNPPHRVASSEDARAQIRALRMELLRSEGARAKATREAEVARQLMTHALDQAAAAAGTGTETAATWSQLQSRPQPHVRTRSWSPSAAAPIAARVIASEWISPGAARAFVSARQAVPSHPLPLPPPSLNTLDAEAASSVIHSPSGCSPSGSSGSQQPDQQQQRDQSQRRDQVDGSSKGPEVRSTAVVAVGESEDGDAGLKVQEATVAEVEAPDTVLTTALQQRTSTPEQPASPSPPSSTTTTSTSATTATATSATTATATTATQQQQTPVTPKTTMSMSQRDQQEASSDPCSRTHHAQLQEALHLWRSENGKIWDEKSQLYQDLPPEVKQELQRLTATIASHEALNAQLQSERDAALQLAEALRGDNTELQRTIAELQRQLHASRTAAADANAAAGGCNGSAANTAVPTNRSIDDPAVVAAAAAAAEANARAAELEVLVMHMQQELEATAAAVEAATVRGRAALAEAQEAVRCGEVEAEELRAQLEAVMDEVDMLRERLQAYEDSAGLCGGLETVPENAELISHRSERSLPGPINSSRFSASVSGTEVAEAEAVAEAMAQLEREMEEFEEEERLCGSGSRGVTYTAAVAADEEERSEQGAPWGSAEREFSISGRGSCREKSGRGSTREKSGRGSTRDNTDRDRDRDNSGRESNGGSNRLGVRRSNRDIIGESQWLTFRDCGNKDTSGRGSSRETLSQHHKGLIVKRCSRDLLRDDVIVKSESPTEGTTAPLVSNNYSSEGEHEDAAAAAAVTQQQVRQSLRRSNLYVNLLAPIAVMPAPDEDDVNAEEEDRCEAGEGGGRELRQHLPQEEEQQEAEEAEEEGASDSPDPGCHSQNWSNINEESSQDPELKELDPDLETALEPVDILQELCVHYAAAAAAAAAAADPAMPDLRVSAEEAHVAASLAAAAARRRVREEIEAVRSSAAAAVKAATAQMAEELAEAQELAVRQDAIIADLQNQLTTTSLEVMTLRQEAQTFHEHQQQIVEQQQLMAREAARPSAPELTTALEAALEAAEVALLKAEARAAQLAEERDALSQKLQLLMAATAAAGAAAAAAVEVGGQMNGDGGDDGDSSEDDGSEVDSDEDAAEVEARRPLLAPSPWGIPARGTRGGRLDVRLSHEGGAAILHSAGDHPMMKIRRMKSRIEEMEGDGDDDNDDGDMEELEEEMVTTVTPLAVAAAVSPPYATGPAGPAIGEGDEEEVVQQEAVLRQVRQELWQVRQELAMVREELTQALEEKLAAEEQATRLRVAFEEGQRRLRRAASETTSLRNEIQMRTAELNNTRRAMEEREAKLVALRATLLVCELPGKELGGGSRGGGGGGGSLPRASSSMSPGACRAASAPAALSAPASRGEGAAAAPMVSGSPPRLSPSLNDTVTAGKEDGAAGAKSCSSGGPVSVIGSGGGGHDSGGGSTGARRSVAMSPPPTELYRRPGGFSARGGSSGAAAMGAANAGNASFITTVAAAGATKGRYDGVGTEEEVTPKEARHGLRSAYKPHKVQQHLQQRRRMTGSRDPSGGGDSRRLGASLVSELLSRLDRLERLQGRSAPPPQQPKLRSSAGSRRLRRLLPPLPRGYACSTWRPRLLPRQQQQQVQLLDVKAQFSSARCGLELIAPSVEKVDAAVSYPPSGETAGTGEKTAVATTAASGPDSAGGGTPVASGAAMYPPMTAQLSITLRKL</sequence>
<dbReference type="GO" id="GO:0003777">
    <property type="term" value="F:microtubule motor activity"/>
    <property type="evidence" value="ECO:0007669"/>
    <property type="project" value="InterPro"/>
</dbReference>
<dbReference type="PANTHER" id="PTHR47968">
    <property type="entry name" value="CENTROMERE PROTEIN E"/>
    <property type="match status" value="1"/>
</dbReference>
<feature type="region of interest" description="Disordered" evidence="5">
    <location>
        <begin position="1848"/>
        <end position="1899"/>
    </location>
</feature>
<keyword evidence="2 3" id="KW-0505">Motor protein</keyword>
<dbReference type="Proteomes" id="UP000747399">
    <property type="component" value="Unassembled WGS sequence"/>
</dbReference>
<dbReference type="PRINTS" id="PR00380">
    <property type="entry name" value="KINESINHEAVY"/>
</dbReference>
<feature type="binding site" evidence="3">
    <location>
        <begin position="96"/>
        <end position="103"/>
    </location>
    <ligand>
        <name>ATP</name>
        <dbReference type="ChEBI" id="CHEBI:30616"/>
    </ligand>
</feature>
<feature type="compositionally biased region" description="Gly residues" evidence="5">
    <location>
        <begin position="1776"/>
        <end position="1789"/>
    </location>
</feature>
<feature type="compositionally biased region" description="Polar residues" evidence="5">
    <location>
        <begin position="1097"/>
        <end position="1114"/>
    </location>
</feature>
<feature type="region of interest" description="Disordered" evidence="5">
    <location>
        <begin position="1731"/>
        <end position="1823"/>
    </location>
</feature>
<dbReference type="Gene3D" id="3.40.850.10">
    <property type="entry name" value="Kinesin motor domain"/>
    <property type="match status" value="1"/>
</dbReference>
<dbReference type="EMBL" id="BNCO01000033">
    <property type="protein sequence ID" value="GIL59191.1"/>
    <property type="molecule type" value="Genomic_DNA"/>
</dbReference>
<feature type="region of interest" description="Disordered" evidence="5">
    <location>
        <begin position="596"/>
        <end position="671"/>
    </location>
</feature>
<name>A0A8J4BCP4_9CHLO</name>
<feature type="region of interest" description="Disordered" evidence="5">
    <location>
        <begin position="966"/>
        <end position="1041"/>
    </location>
</feature>
<feature type="compositionally biased region" description="Acidic residues" evidence="5">
    <location>
        <begin position="1443"/>
        <end position="1465"/>
    </location>
</feature>
<feature type="compositionally biased region" description="Acidic residues" evidence="5">
    <location>
        <begin position="1185"/>
        <end position="1199"/>
    </location>
</feature>
<evidence type="ECO:0000256" key="4">
    <source>
        <dbReference type="SAM" id="Coils"/>
    </source>
</evidence>
<organism evidence="7 8">
    <name type="scientific">Volvox africanus</name>
    <dbReference type="NCBI Taxonomy" id="51714"/>
    <lineage>
        <taxon>Eukaryota</taxon>
        <taxon>Viridiplantae</taxon>
        <taxon>Chlorophyta</taxon>
        <taxon>core chlorophytes</taxon>
        <taxon>Chlorophyceae</taxon>
        <taxon>CS clade</taxon>
        <taxon>Chlamydomonadales</taxon>
        <taxon>Volvocaceae</taxon>
        <taxon>Volvox</taxon>
    </lineage>
</organism>
<protein>
    <recommendedName>
        <fullName evidence="6">Kinesin motor domain-containing protein</fullName>
    </recommendedName>
</protein>
<feature type="region of interest" description="Disordered" evidence="5">
    <location>
        <begin position="1436"/>
        <end position="1484"/>
    </location>
</feature>
<accession>A0A8J4BCP4</accession>
<dbReference type="GO" id="GO:0008017">
    <property type="term" value="F:microtubule binding"/>
    <property type="evidence" value="ECO:0007669"/>
    <property type="project" value="InterPro"/>
</dbReference>
<comment type="similarity">
    <text evidence="3">Belongs to the TRAFAC class myosin-kinesin ATPase superfamily. Kinesin family.</text>
</comment>
<feature type="compositionally biased region" description="Low complexity" evidence="5">
    <location>
        <begin position="1760"/>
        <end position="1775"/>
    </location>
</feature>
<evidence type="ECO:0000313" key="8">
    <source>
        <dbReference type="Proteomes" id="UP000747399"/>
    </source>
</evidence>
<reference evidence="7" key="1">
    <citation type="journal article" date="2021" name="Proc. Natl. Acad. Sci. U.S.A.">
        <title>Three genomes in the algal genus Volvox reveal the fate of a haploid sex-determining region after a transition to homothallism.</title>
        <authorList>
            <person name="Yamamoto K."/>
            <person name="Hamaji T."/>
            <person name="Kawai-Toyooka H."/>
            <person name="Matsuzaki R."/>
            <person name="Takahashi F."/>
            <person name="Nishimura Y."/>
            <person name="Kawachi M."/>
            <person name="Noguchi H."/>
            <person name="Minakuchi Y."/>
            <person name="Umen J.G."/>
            <person name="Toyoda A."/>
            <person name="Nozaki H."/>
        </authorList>
    </citation>
    <scope>NUCLEOTIDE SEQUENCE</scope>
    <source>
        <strain evidence="7">NIES-3780</strain>
    </source>
</reference>
<feature type="compositionally biased region" description="Basic residues" evidence="5">
    <location>
        <begin position="1869"/>
        <end position="1885"/>
    </location>
</feature>
<feature type="compositionally biased region" description="Basic and acidic residues" evidence="5">
    <location>
        <begin position="992"/>
        <end position="1025"/>
    </location>
</feature>
<feature type="region of interest" description="Disordered" evidence="5">
    <location>
        <begin position="1683"/>
        <end position="1711"/>
    </location>
</feature>
<keyword evidence="8" id="KW-1185">Reference proteome</keyword>
<evidence type="ECO:0000256" key="2">
    <source>
        <dbReference type="ARBA" id="ARBA00023175"/>
    </source>
</evidence>
<feature type="compositionally biased region" description="Polar residues" evidence="5">
    <location>
        <begin position="1208"/>
        <end position="1218"/>
    </location>
</feature>
<dbReference type="InterPro" id="IPR001752">
    <property type="entry name" value="Kinesin_motor_dom"/>
</dbReference>
<feature type="compositionally biased region" description="Basic and acidic residues" evidence="5">
    <location>
        <begin position="42"/>
        <end position="53"/>
    </location>
</feature>
<feature type="compositionally biased region" description="Gly residues" evidence="5">
    <location>
        <begin position="1685"/>
        <end position="1699"/>
    </location>
</feature>
<dbReference type="FunFam" id="3.40.850.10:FF:000170">
    <property type="entry name" value="Kinesin-like protein"/>
    <property type="match status" value="1"/>
</dbReference>
<feature type="region of interest" description="Disordered" evidence="5">
    <location>
        <begin position="1094"/>
        <end position="1126"/>
    </location>
</feature>
<feature type="compositionally biased region" description="Basic and acidic residues" evidence="5">
    <location>
        <begin position="1168"/>
        <end position="1184"/>
    </location>
</feature>
<proteinExistence type="inferred from homology"/>
<feature type="region of interest" description="Disordered" evidence="5">
    <location>
        <begin position="42"/>
        <end position="61"/>
    </location>
</feature>
<evidence type="ECO:0000313" key="7">
    <source>
        <dbReference type="EMBL" id="GIL59191.1"/>
    </source>
</evidence>
<evidence type="ECO:0000256" key="3">
    <source>
        <dbReference type="PROSITE-ProRule" id="PRU00283"/>
    </source>
</evidence>
<keyword evidence="3" id="KW-0067">ATP-binding</keyword>
<feature type="coiled-coil region" evidence="4">
    <location>
        <begin position="801"/>
        <end position="881"/>
    </location>
</feature>
<feature type="coiled-coil region" evidence="4">
    <location>
        <begin position="708"/>
        <end position="770"/>
    </location>
</feature>
<feature type="coiled-coil region" evidence="4">
    <location>
        <begin position="1380"/>
        <end position="1421"/>
    </location>
</feature>
<dbReference type="InterPro" id="IPR027417">
    <property type="entry name" value="P-loop_NTPase"/>
</dbReference>
<feature type="compositionally biased region" description="Acidic residues" evidence="5">
    <location>
        <begin position="1156"/>
        <end position="1167"/>
    </location>
</feature>
<dbReference type="PROSITE" id="PS50067">
    <property type="entry name" value="KINESIN_MOTOR_2"/>
    <property type="match status" value="1"/>
</dbReference>
<keyword evidence="3" id="KW-0547">Nucleotide-binding</keyword>
<feature type="region of interest" description="Disordered" evidence="5">
    <location>
        <begin position="2001"/>
        <end position="2033"/>
    </location>
</feature>
<feature type="coiled-coil region" evidence="4">
    <location>
        <begin position="1585"/>
        <end position="1675"/>
    </location>
</feature>
<dbReference type="SMART" id="SM00129">
    <property type="entry name" value="KISc"/>
    <property type="match status" value="1"/>
</dbReference>
<gene>
    <name evidence="7" type="ORF">Vafri_13867</name>
</gene>
<evidence type="ECO:0000256" key="1">
    <source>
        <dbReference type="ARBA" id="ARBA00023054"/>
    </source>
</evidence>
<feature type="domain" description="Kinesin motor" evidence="6">
    <location>
        <begin position="3"/>
        <end position="342"/>
    </location>
</feature>
<comment type="caution">
    <text evidence="7">The sequence shown here is derived from an EMBL/GenBank/DDBJ whole genome shotgun (WGS) entry which is preliminary data.</text>
</comment>
<dbReference type="SUPFAM" id="SSF52540">
    <property type="entry name" value="P-loop containing nucleoside triphosphate hydrolases"/>
    <property type="match status" value="1"/>
</dbReference>
<feature type="region of interest" description="Disordered" evidence="5">
    <location>
        <begin position="1055"/>
        <end position="1076"/>
    </location>
</feature>
<dbReference type="GO" id="GO:0005524">
    <property type="term" value="F:ATP binding"/>
    <property type="evidence" value="ECO:0007669"/>
    <property type="project" value="UniProtKB-UniRule"/>
</dbReference>
<dbReference type="PANTHER" id="PTHR47968:SF75">
    <property type="entry name" value="CENTROMERE-ASSOCIATED PROTEIN E"/>
    <property type="match status" value="1"/>
</dbReference>
<keyword evidence="1 4" id="KW-0175">Coiled coil</keyword>
<dbReference type="InterPro" id="IPR036961">
    <property type="entry name" value="Kinesin_motor_dom_sf"/>
</dbReference>
<evidence type="ECO:0000259" key="6">
    <source>
        <dbReference type="PROSITE" id="PS50067"/>
    </source>
</evidence>
<feature type="coiled-coil region" evidence="4">
    <location>
        <begin position="1304"/>
        <end position="1349"/>
    </location>
</feature>
<feature type="region of interest" description="Disordered" evidence="5">
    <location>
        <begin position="1156"/>
        <end position="1226"/>
    </location>
</feature>
<feature type="compositionally biased region" description="Polar residues" evidence="5">
    <location>
        <begin position="652"/>
        <end position="667"/>
    </location>
</feature>
<dbReference type="GO" id="GO:0007018">
    <property type="term" value="P:microtubule-based movement"/>
    <property type="evidence" value="ECO:0007669"/>
    <property type="project" value="InterPro"/>
</dbReference>
<dbReference type="InterPro" id="IPR027640">
    <property type="entry name" value="Kinesin-like_fam"/>
</dbReference>
<feature type="compositionally biased region" description="Low complexity" evidence="5">
    <location>
        <begin position="518"/>
        <end position="540"/>
    </location>
</feature>
<evidence type="ECO:0000256" key="5">
    <source>
        <dbReference type="SAM" id="MobiDB-lite"/>
    </source>
</evidence>